<evidence type="ECO:0000256" key="3">
    <source>
        <dbReference type="ARBA" id="ARBA00012338"/>
    </source>
</evidence>
<evidence type="ECO:0000256" key="6">
    <source>
        <dbReference type="ARBA" id="ARBA00023239"/>
    </source>
</evidence>
<evidence type="ECO:0000259" key="9">
    <source>
        <dbReference type="Pfam" id="PF14698"/>
    </source>
</evidence>
<evidence type="ECO:0000313" key="11">
    <source>
        <dbReference type="EMBL" id="SKB77136.1"/>
    </source>
</evidence>
<keyword evidence="4 7" id="KW-0055">Arginine biosynthesis</keyword>
<dbReference type="EC" id="4.3.2.1" evidence="3 7"/>
<dbReference type="Gene3D" id="1.10.40.30">
    <property type="entry name" value="Fumarase/aspartase (C-terminal domain)"/>
    <property type="match status" value="1"/>
</dbReference>
<dbReference type="InterPro" id="IPR000362">
    <property type="entry name" value="Fumarate_lyase_fam"/>
</dbReference>
<dbReference type="CDD" id="cd01359">
    <property type="entry name" value="Argininosuccinate_lyase"/>
    <property type="match status" value="1"/>
</dbReference>
<keyword evidence="7" id="KW-0963">Cytoplasm</keyword>
<dbReference type="PANTHER" id="PTHR43814:SF1">
    <property type="entry name" value="ARGININOSUCCINATE LYASE"/>
    <property type="match status" value="1"/>
</dbReference>
<dbReference type="Proteomes" id="UP000051562">
    <property type="component" value="Unassembled WGS sequence"/>
</dbReference>
<dbReference type="SUPFAM" id="SSF48557">
    <property type="entry name" value="L-aspartase-like"/>
    <property type="match status" value="1"/>
</dbReference>
<dbReference type="Gene3D" id="1.20.200.10">
    <property type="entry name" value="Fumarase/aspartase (Central domain)"/>
    <property type="match status" value="1"/>
</dbReference>
<gene>
    <name evidence="7" type="primary">argH</name>
    <name evidence="10" type="ORF">ARD30_19465</name>
    <name evidence="11" type="ORF">SAMN05660750_02239</name>
</gene>
<dbReference type="PROSITE" id="PS00163">
    <property type="entry name" value="FUMARATE_LYASES"/>
    <property type="match status" value="1"/>
</dbReference>
<evidence type="ECO:0000313" key="10">
    <source>
        <dbReference type="EMBL" id="KQK29012.1"/>
    </source>
</evidence>
<reference evidence="11 13" key="2">
    <citation type="submission" date="2017-02" db="EMBL/GenBank/DDBJ databases">
        <authorList>
            <person name="Peterson S.W."/>
        </authorList>
    </citation>
    <scope>NUCLEOTIDE SEQUENCE [LARGE SCALE GENOMIC DNA]</scope>
    <source>
        <strain evidence="11 13">DSM 9653</strain>
    </source>
</reference>
<dbReference type="InterPro" id="IPR020557">
    <property type="entry name" value="Fumarate_lyase_CS"/>
</dbReference>
<dbReference type="FunFam" id="1.20.200.10:FF:000015">
    <property type="entry name" value="argininosuccinate lyase isoform X2"/>
    <property type="match status" value="1"/>
</dbReference>
<dbReference type="FunFam" id="1.10.40.30:FF:000001">
    <property type="entry name" value="Argininosuccinate lyase"/>
    <property type="match status" value="1"/>
</dbReference>
<dbReference type="STRING" id="53254.SAMN05660750_02239"/>
<dbReference type="EMBL" id="LMAR01000053">
    <property type="protein sequence ID" value="KQK29012.1"/>
    <property type="molecule type" value="Genomic_DNA"/>
</dbReference>
<dbReference type="GO" id="GO:0042450">
    <property type="term" value="P:L-arginine biosynthetic process via ornithine"/>
    <property type="evidence" value="ECO:0007669"/>
    <property type="project" value="UniProtKB-UniRule"/>
</dbReference>
<dbReference type="PRINTS" id="PR00149">
    <property type="entry name" value="FUMRATELYASE"/>
</dbReference>
<evidence type="ECO:0000313" key="13">
    <source>
        <dbReference type="Proteomes" id="UP000190130"/>
    </source>
</evidence>
<dbReference type="AlphaFoldDB" id="A0A0Q3KXF2"/>
<comment type="similarity">
    <text evidence="7">Belongs to the lyase 1 family. Argininosuccinate lyase subfamily.</text>
</comment>
<dbReference type="InterPro" id="IPR008948">
    <property type="entry name" value="L-Aspartase-like"/>
</dbReference>
<evidence type="ECO:0000259" key="8">
    <source>
        <dbReference type="Pfam" id="PF00206"/>
    </source>
</evidence>
<dbReference type="InterPro" id="IPR024083">
    <property type="entry name" value="Fumarase/histidase_N"/>
</dbReference>
<dbReference type="GO" id="GO:0005829">
    <property type="term" value="C:cytosol"/>
    <property type="evidence" value="ECO:0007669"/>
    <property type="project" value="TreeGrafter"/>
</dbReference>
<dbReference type="UniPathway" id="UPA00068">
    <property type="reaction ID" value="UER00114"/>
</dbReference>
<accession>A0A0Q3KXF2</accession>
<organism evidence="10 12">
    <name type="scientific">Bosea thiooxidans</name>
    <dbReference type="NCBI Taxonomy" id="53254"/>
    <lineage>
        <taxon>Bacteria</taxon>
        <taxon>Pseudomonadati</taxon>
        <taxon>Pseudomonadota</taxon>
        <taxon>Alphaproteobacteria</taxon>
        <taxon>Hyphomicrobiales</taxon>
        <taxon>Boseaceae</taxon>
        <taxon>Bosea</taxon>
    </lineage>
</organism>
<keyword evidence="6 7" id="KW-0456">Lyase</keyword>
<keyword evidence="12" id="KW-1185">Reference proteome</keyword>
<keyword evidence="5 7" id="KW-0028">Amino-acid biosynthesis</keyword>
<feature type="domain" description="Argininosuccinate lyase C-terminal" evidence="9">
    <location>
        <begin position="371"/>
        <end position="439"/>
    </location>
</feature>
<dbReference type="InterPro" id="IPR009049">
    <property type="entry name" value="Argininosuccinate_lyase"/>
</dbReference>
<dbReference type="GO" id="GO:0004056">
    <property type="term" value="F:argininosuccinate lyase activity"/>
    <property type="evidence" value="ECO:0007669"/>
    <property type="project" value="UniProtKB-UniRule"/>
</dbReference>
<evidence type="ECO:0000256" key="7">
    <source>
        <dbReference type="HAMAP-Rule" id="MF_00006"/>
    </source>
</evidence>
<feature type="domain" description="Fumarate lyase N-terminal" evidence="8">
    <location>
        <begin position="14"/>
        <end position="308"/>
    </location>
</feature>
<evidence type="ECO:0000256" key="4">
    <source>
        <dbReference type="ARBA" id="ARBA00022571"/>
    </source>
</evidence>
<proteinExistence type="inferred from homology"/>
<name>A0A0Q3KXF2_9HYPH</name>
<dbReference type="NCBIfam" id="TIGR00838">
    <property type="entry name" value="argH"/>
    <property type="match status" value="1"/>
</dbReference>
<evidence type="ECO:0000256" key="5">
    <source>
        <dbReference type="ARBA" id="ARBA00022605"/>
    </source>
</evidence>
<dbReference type="RefSeq" id="WP_055729593.1">
    <property type="nucleotide sequence ID" value="NZ_FUYX01000005.1"/>
</dbReference>
<evidence type="ECO:0000256" key="1">
    <source>
        <dbReference type="ARBA" id="ARBA00000985"/>
    </source>
</evidence>
<dbReference type="PRINTS" id="PR00145">
    <property type="entry name" value="ARGSUCLYASE"/>
</dbReference>
<dbReference type="HAMAP" id="MF_00006">
    <property type="entry name" value="Arg_succ_lyase"/>
    <property type="match status" value="1"/>
</dbReference>
<dbReference type="FunFam" id="1.10.275.10:FF:000002">
    <property type="entry name" value="Argininosuccinate lyase"/>
    <property type="match status" value="1"/>
</dbReference>
<dbReference type="InterPro" id="IPR022761">
    <property type="entry name" value="Fumarate_lyase_N"/>
</dbReference>
<reference evidence="10 12" key="1">
    <citation type="submission" date="2015-10" db="EMBL/GenBank/DDBJ databases">
        <title>Draft genome of Bosea thiooxidans.</title>
        <authorList>
            <person name="Wang X."/>
        </authorList>
    </citation>
    <scope>NUCLEOTIDE SEQUENCE [LARGE SCALE GENOMIC DNA]</scope>
    <source>
        <strain evidence="10 12">CGMCC 9174</strain>
    </source>
</reference>
<dbReference type="EMBL" id="FUYX01000005">
    <property type="protein sequence ID" value="SKB77136.1"/>
    <property type="molecule type" value="Genomic_DNA"/>
</dbReference>
<comment type="subcellular location">
    <subcellularLocation>
        <location evidence="7">Cytoplasm</location>
    </subcellularLocation>
</comment>
<evidence type="ECO:0000256" key="2">
    <source>
        <dbReference type="ARBA" id="ARBA00004941"/>
    </source>
</evidence>
<dbReference type="Pfam" id="PF00206">
    <property type="entry name" value="Lyase_1"/>
    <property type="match status" value="1"/>
</dbReference>
<dbReference type="InterPro" id="IPR029419">
    <property type="entry name" value="Arg_succ_lyase_C"/>
</dbReference>
<evidence type="ECO:0000313" key="12">
    <source>
        <dbReference type="Proteomes" id="UP000051562"/>
    </source>
</evidence>
<dbReference type="Pfam" id="PF14698">
    <property type="entry name" value="ASL_C2"/>
    <property type="match status" value="1"/>
</dbReference>
<sequence length="472" mass="52038">MSDQTTGANKMWGGRFTTAPADVMRKINPSIGFDYRLYRQDIAASKTHAAMLARQGVIAGADNERIQAGLDQIRGEIDRGELKFSIDLEDIHMNVEARLKEIIGEPAGRLHTARSRNDQAVTDVRLWMRDAIDALDGTIRGLQQALIERASEHAGTIMPGFTHMQVAQPVTFGHHLMAYVEMFGRDRERLAGARQRTNVSPLGAAALAGTAFPIDRQFTAAELGFARPTENSMDSVGARDHICELLFCCSMLAVHLSRLNEEITLWCSDGFRFIALSDAFTTGSSIMPQKRNPDAAELVRGKTGRVVGSLTAMLVMVKGLPMTFMKDMQEDKEPMFDALETVGLCVAATTGMIRDLTVRPEGMRAFLDRGFPTATDLADWLVREAGIPFRDAHHITARIVALAEAKGCTLQALDLDAMRSVDPRIGETVFEVLAPEHSVRSRRSYGGTAPDTVREAIERARQRWLADKPIQS</sequence>
<dbReference type="Gene3D" id="1.10.275.10">
    <property type="entry name" value="Fumarase/aspartase (N-terminal domain)"/>
    <property type="match status" value="1"/>
</dbReference>
<dbReference type="PANTHER" id="PTHR43814">
    <property type="entry name" value="ARGININOSUCCINATE LYASE"/>
    <property type="match status" value="1"/>
</dbReference>
<dbReference type="Proteomes" id="UP000190130">
    <property type="component" value="Unassembled WGS sequence"/>
</dbReference>
<comment type="catalytic activity">
    <reaction evidence="1 7">
        <text>2-(N(omega)-L-arginino)succinate = fumarate + L-arginine</text>
        <dbReference type="Rhea" id="RHEA:24020"/>
        <dbReference type="ChEBI" id="CHEBI:29806"/>
        <dbReference type="ChEBI" id="CHEBI:32682"/>
        <dbReference type="ChEBI" id="CHEBI:57472"/>
        <dbReference type="EC" id="4.3.2.1"/>
    </reaction>
</comment>
<protein>
    <recommendedName>
        <fullName evidence="3 7">Argininosuccinate lyase</fullName>
        <shortName evidence="7">ASAL</shortName>
        <ecNumber evidence="3 7">4.3.2.1</ecNumber>
    </recommendedName>
    <alternativeName>
        <fullName evidence="7">Arginosuccinase</fullName>
    </alternativeName>
</protein>
<comment type="pathway">
    <text evidence="2 7">Amino-acid biosynthesis; L-arginine biosynthesis; L-arginine from L-ornithine and carbamoyl phosphate: step 3/3.</text>
</comment>